<evidence type="ECO:0000313" key="2">
    <source>
        <dbReference type="EMBL" id="NKZ18486.1"/>
    </source>
</evidence>
<accession>A0A846ZAN7</accession>
<keyword evidence="1" id="KW-1133">Transmembrane helix</keyword>
<sequence>MKQAMKLYALIKKDQLILAFILGVVLMGLEVGTSLWQNKVSYIVNSGLLLIGGWLLVGFISLLMDQSRRLDIWLYTQKISRGQLFIIRVLLMVVVPIVTGFAVNTLILLAIQPADLRNLMLTSANLALGYFFIASLTAVIYTIIGPNWMKVAGLFFTLAVLVQPLETIASLWHNDLLPDMVVTLLTSMVLLSIGYSLSKKISAETTDEAVRVRYLRWPVVIFVFVATNLTSLANHVGQVDIKVVVSTMIVPIILSGLTFFFVFRPKIKLTWDK</sequence>
<feature type="transmembrane region" description="Helical" evidence="1">
    <location>
        <begin position="219"/>
        <end position="237"/>
    </location>
</feature>
<protein>
    <submittedName>
        <fullName evidence="2">Uncharacterized protein</fullName>
    </submittedName>
</protein>
<feature type="transmembrane region" description="Helical" evidence="1">
    <location>
        <begin position="243"/>
        <end position="263"/>
    </location>
</feature>
<feature type="transmembrane region" description="Helical" evidence="1">
    <location>
        <begin position="123"/>
        <end position="144"/>
    </location>
</feature>
<dbReference type="EMBL" id="JAAXPO010000004">
    <property type="protein sequence ID" value="NKZ18486.1"/>
    <property type="molecule type" value="Genomic_DNA"/>
</dbReference>
<evidence type="ECO:0000313" key="3">
    <source>
        <dbReference type="Proteomes" id="UP000590460"/>
    </source>
</evidence>
<feature type="transmembrane region" description="Helical" evidence="1">
    <location>
        <begin position="180"/>
        <end position="198"/>
    </location>
</feature>
<comment type="caution">
    <text evidence="2">The sequence shown here is derived from an EMBL/GenBank/DDBJ whole genome shotgun (WGS) entry which is preliminary data.</text>
</comment>
<feature type="transmembrane region" description="Helical" evidence="1">
    <location>
        <begin position="151"/>
        <end position="174"/>
    </location>
</feature>
<evidence type="ECO:0000256" key="1">
    <source>
        <dbReference type="SAM" id="Phobius"/>
    </source>
</evidence>
<feature type="transmembrane region" description="Helical" evidence="1">
    <location>
        <begin position="16"/>
        <end position="36"/>
    </location>
</feature>
<dbReference type="AlphaFoldDB" id="A0A846ZAN7"/>
<keyword evidence="1" id="KW-0812">Transmembrane</keyword>
<dbReference type="RefSeq" id="WP_168676705.1">
    <property type="nucleotide sequence ID" value="NZ_BPKV01000005.1"/>
</dbReference>
<reference evidence="2 3" key="1">
    <citation type="submission" date="2020-04" db="EMBL/GenBank/DDBJ databases">
        <title>MicrobeNet Type strains.</title>
        <authorList>
            <person name="Nicholson A.C."/>
        </authorList>
    </citation>
    <scope>NUCLEOTIDE SEQUENCE [LARGE SCALE GENOMIC DNA]</scope>
    <source>
        <strain evidence="2 3">CCUG 54536</strain>
    </source>
</reference>
<gene>
    <name evidence="2" type="ORF">HF966_04785</name>
</gene>
<feature type="transmembrane region" description="Helical" evidence="1">
    <location>
        <begin position="42"/>
        <end position="64"/>
    </location>
</feature>
<organism evidence="2 3">
    <name type="scientific">Leuconostoc holzapfelii</name>
    <dbReference type="NCBI Taxonomy" id="434464"/>
    <lineage>
        <taxon>Bacteria</taxon>
        <taxon>Bacillati</taxon>
        <taxon>Bacillota</taxon>
        <taxon>Bacilli</taxon>
        <taxon>Lactobacillales</taxon>
        <taxon>Lactobacillaceae</taxon>
        <taxon>Leuconostoc</taxon>
    </lineage>
</organism>
<proteinExistence type="predicted"/>
<dbReference type="Proteomes" id="UP000590460">
    <property type="component" value="Unassembled WGS sequence"/>
</dbReference>
<keyword evidence="1" id="KW-0472">Membrane</keyword>
<feature type="transmembrane region" description="Helical" evidence="1">
    <location>
        <begin position="85"/>
        <end position="111"/>
    </location>
</feature>
<name>A0A846ZAN7_9LACO</name>